<protein>
    <submittedName>
        <fullName evidence="2">Uncharacterized protein</fullName>
    </submittedName>
</protein>
<comment type="caution">
    <text evidence="2">The sequence shown here is derived from an EMBL/GenBank/DDBJ whole genome shotgun (WGS) entry which is preliminary data.</text>
</comment>
<evidence type="ECO:0000256" key="1">
    <source>
        <dbReference type="SAM" id="SignalP"/>
    </source>
</evidence>
<keyword evidence="1" id="KW-0732">Signal</keyword>
<name>A0A8S1INA7_9CHLO</name>
<reference evidence="2" key="1">
    <citation type="submission" date="2020-12" db="EMBL/GenBank/DDBJ databases">
        <authorList>
            <person name="Iha C."/>
        </authorList>
    </citation>
    <scope>NUCLEOTIDE SEQUENCE</scope>
</reference>
<evidence type="ECO:0000313" key="3">
    <source>
        <dbReference type="Proteomes" id="UP000708148"/>
    </source>
</evidence>
<feature type="chain" id="PRO_5035752693" evidence="1">
    <location>
        <begin position="29"/>
        <end position="263"/>
    </location>
</feature>
<sequence length="263" mass="28588">MFAPFARRAAAGAVVLAMLALEVRFAAGTSRIEGVVNPGLTGGRRLLQDGLMPWAMRVATCEQLREALQWEGLPRIIVMAPIACTAAEWPDPVVVSWDVEIMGASGWKRNPWRGTEHMASIEWSGVRTAVVATGGAELKIHSLVLHQDQLRLDIPEFKLTEASAVYSGLAVSASSCGDELEMYIDTVEGWERPEGVDGSQRARATGPWSLLVEDAAKYGSNLRSSTVRVCESAFECGVSDEKIQEVLRSDMVRDVCLSINVRG</sequence>
<dbReference type="AlphaFoldDB" id="A0A8S1INA7"/>
<proteinExistence type="predicted"/>
<gene>
    <name evidence="2" type="ORF">OSTQU699_LOCUS245</name>
</gene>
<dbReference type="EMBL" id="CAJHUC010000280">
    <property type="protein sequence ID" value="CAD7694885.1"/>
    <property type="molecule type" value="Genomic_DNA"/>
</dbReference>
<accession>A0A8S1INA7</accession>
<feature type="signal peptide" evidence="1">
    <location>
        <begin position="1"/>
        <end position="28"/>
    </location>
</feature>
<dbReference type="Proteomes" id="UP000708148">
    <property type="component" value="Unassembled WGS sequence"/>
</dbReference>
<organism evidence="2 3">
    <name type="scientific">Ostreobium quekettii</name>
    <dbReference type="NCBI Taxonomy" id="121088"/>
    <lineage>
        <taxon>Eukaryota</taxon>
        <taxon>Viridiplantae</taxon>
        <taxon>Chlorophyta</taxon>
        <taxon>core chlorophytes</taxon>
        <taxon>Ulvophyceae</taxon>
        <taxon>TCBD clade</taxon>
        <taxon>Bryopsidales</taxon>
        <taxon>Ostreobineae</taxon>
        <taxon>Ostreobiaceae</taxon>
        <taxon>Ostreobium</taxon>
    </lineage>
</organism>
<evidence type="ECO:0000313" key="2">
    <source>
        <dbReference type="EMBL" id="CAD7694885.1"/>
    </source>
</evidence>
<keyword evidence="3" id="KW-1185">Reference proteome</keyword>